<sequence length="50" mass="5402">MSQSYRHTPIRRTARAVAATRPVVSPIALLTLIVTVLLGLLSGAAWMQLT</sequence>
<evidence type="ECO:0000313" key="2">
    <source>
        <dbReference type="EMBL" id="MFC5344587.1"/>
    </source>
</evidence>
<organism evidence="2 3">
    <name type="scientific">Brevundimonas staleyi</name>
    <dbReference type="NCBI Taxonomy" id="74326"/>
    <lineage>
        <taxon>Bacteria</taxon>
        <taxon>Pseudomonadati</taxon>
        <taxon>Pseudomonadota</taxon>
        <taxon>Alphaproteobacteria</taxon>
        <taxon>Caulobacterales</taxon>
        <taxon>Caulobacteraceae</taxon>
        <taxon>Brevundimonas</taxon>
    </lineage>
</organism>
<evidence type="ECO:0000313" key="3">
    <source>
        <dbReference type="Proteomes" id="UP001596152"/>
    </source>
</evidence>
<gene>
    <name evidence="2" type="ORF">ACFPIE_11730</name>
</gene>
<reference evidence="3" key="1">
    <citation type="journal article" date="2019" name="Int. J. Syst. Evol. Microbiol.">
        <title>The Global Catalogue of Microorganisms (GCM) 10K type strain sequencing project: providing services to taxonomists for standard genome sequencing and annotation.</title>
        <authorList>
            <consortium name="The Broad Institute Genomics Platform"/>
            <consortium name="The Broad Institute Genome Sequencing Center for Infectious Disease"/>
            <person name="Wu L."/>
            <person name="Ma J."/>
        </authorList>
    </citation>
    <scope>NUCLEOTIDE SEQUENCE [LARGE SCALE GENOMIC DNA]</scope>
    <source>
        <strain evidence="3">JCM 12125</strain>
    </source>
</reference>
<dbReference type="Proteomes" id="UP001596152">
    <property type="component" value="Unassembled WGS sequence"/>
</dbReference>
<dbReference type="RefSeq" id="WP_374037168.1">
    <property type="nucleotide sequence ID" value="NZ_CP169082.1"/>
</dbReference>
<dbReference type="EMBL" id="JBHSLF010000022">
    <property type="protein sequence ID" value="MFC5344587.1"/>
    <property type="molecule type" value="Genomic_DNA"/>
</dbReference>
<name>A0ABW0FT37_9CAUL</name>
<keyword evidence="1" id="KW-0812">Transmembrane</keyword>
<protein>
    <submittedName>
        <fullName evidence="2">Uncharacterized protein</fullName>
    </submittedName>
</protein>
<accession>A0ABW0FT37</accession>
<keyword evidence="3" id="KW-1185">Reference proteome</keyword>
<keyword evidence="1" id="KW-1133">Transmembrane helix</keyword>
<proteinExistence type="predicted"/>
<keyword evidence="1" id="KW-0472">Membrane</keyword>
<evidence type="ECO:0000256" key="1">
    <source>
        <dbReference type="SAM" id="Phobius"/>
    </source>
</evidence>
<feature type="transmembrane region" description="Helical" evidence="1">
    <location>
        <begin position="21"/>
        <end position="47"/>
    </location>
</feature>
<comment type="caution">
    <text evidence="2">The sequence shown here is derived from an EMBL/GenBank/DDBJ whole genome shotgun (WGS) entry which is preliminary data.</text>
</comment>